<dbReference type="Gene3D" id="2.60.40.1740">
    <property type="entry name" value="hypothetical protein (bacova_03559)"/>
    <property type="match status" value="1"/>
</dbReference>
<feature type="domain" description="BT-3987-like N-terminal" evidence="1">
    <location>
        <begin position="27"/>
        <end position="141"/>
    </location>
</feature>
<reference evidence="7" key="6">
    <citation type="submission" date="2019-07" db="EMBL/GenBank/DDBJ databases">
        <authorList>
            <person name="Ross B.D."/>
            <person name="Verster A.J."/>
            <person name="Radey M.C."/>
            <person name="Schmidtke D.T."/>
            <person name="Pope C.E."/>
            <person name="Hoffman L.R."/>
            <person name="Hajjar A."/>
            <person name="Peterson S.B."/>
            <person name="Borenstein E."/>
            <person name="Mougous J.D."/>
        </authorList>
    </citation>
    <scope>NUCLEOTIDE SEQUENCE</scope>
    <source>
        <strain evidence="7">3725 D1 iv</strain>
    </source>
</reference>
<dbReference type="RefSeq" id="WP_004302773.1">
    <property type="nucleotide sequence ID" value="NZ_BAABYV010000001.1"/>
</dbReference>
<dbReference type="Proteomes" id="UP000283329">
    <property type="component" value="Unassembled WGS sequence"/>
</dbReference>
<name>A0A139LA37_BACOV</name>
<dbReference type="EMBL" id="FNDO01000003">
    <property type="protein sequence ID" value="SDH24840.1"/>
    <property type="molecule type" value="Genomic_DNA"/>
</dbReference>
<gene>
    <name evidence="8" type="ORF">DW206_07885</name>
    <name evidence="7" type="ORF">DYI28_18675</name>
    <name evidence="5" type="ORF">F3B85_09910</name>
    <name evidence="6" type="ORF">F3B98_10935</name>
    <name evidence="4" type="ORF">F3D71_24085</name>
    <name evidence="3" type="ORF">F3F25_03250</name>
    <name evidence="9" type="ORF">SAMN05192582_100386</name>
</gene>
<evidence type="ECO:0000313" key="5">
    <source>
        <dbReference type="EMBL" id="KAA4537532.1"/>
    </source>
</evidence>
<dbReference type="EMBL" id="VWGP01000006">
    <property type="protein sequence ID" value="KAA4537532.1"/>
    <property type="molecule type" value="Genomic_DNA"/>
</dbReference>
<evidence type="ECO:0000313" key="9">
    <source>
        <dbReference type="EMBL" id="SDH24840.1"/>
    </source>
</evidence>
<evidence type="ECO:0000313" key="4">
    <source>
        <dbReference type="EMBL" id="KAA3939652.1"/>
    </source>
</evidence>
<dbReference type="EMBL" id="CP041395">
    <property type="protein sequence ID" value="QDM10558.1"/>
    <property type="molecule type" value="Genomic_DNA"/>
</dbReference>
<dbReference type="InterPro" id="IPR025371">
    <property type="entry name" value="BT_3044-like_C"/>
</dbReference>
<organism evidence="5 16">
    <name type="scientific">Bacteroides ovatus</name>
    <dbReference type="NCBI Taxonomy" id="28116"/>
    <lineage>
        <taxon>Bacteria</taxon>
        <taxon>Pseudomonadati</taxon>
        <taxon>Bacteroidota</taxon>
        <taxon>Bacteroidia</taxon>
        <taxon>Bacteroidales</taxon>
        <taxon>Bacteroidaceae</taxon>
        <taxon>Bacteroides</taxon>
    </lineage>
</organism>
<evidence type="ECO:0000259" key="1">
    <source>
        <dbReference type="Pfam" id="PF08522"/>
    </source>
</evidence>
<dbReference type="Pfam" id="PF08522">
    <property type="entry name" value="BT_3987-like_N"/>
    <property type="match status" value="1"/>
</dbReference>
<evidence type="ECO:0000313" key="3">
    <source>
        <dbReference type="EMBL" id="KAA3930671.1"/>
    </source>
</evidence>
<proteinExistence type="predicted"/>
<dbReference type="Pfam" id="PF14274">
    <property type="entry name" value="BT_3044-like_C"/>
    <property type="match status" value="1"/>
</dbReference>
<reference evidence="8 11" key="4">
    <citation type="submission" date="2018-08" db="EMBL/GenBank/DDBJ databases">
        <title>A genome reference for cultivated species of the human gut microbiota.</title>
        <authorList>
            <person name="Zou Y."/>
            <person name="Xue W."/>
            <person name="Luo G."/>
        </authorList>
    </citation>
    <scope>NUCLEOTIDE SEQUENCE [LARGE SCALE GENOMIC DNA]</scope>
    <source>
        <strain evidence="8 11">AM17-48</strain>
    </source>
</reference>
<dbReference type="PATRIC" id="fig|28116.10.peg.1859"/>
<dbReference type="AlphaFoldDB" id="A0A139LA37"/>
<reference evidence="9 10" key="1">
    <citation type="submission" date="2016-10" db="EMBL/GenBank/DDBJ databases">
        <authorList>
            <person name="de Groot N.N."/>
        </authorList>
    </citation>
    <scope>NUCLEOTIDE SEQUENCE [LARGE SCALE GENOMIC DNA]</scope>
    <source>
        <strain evidence="9 10">NLAE-zl-C57</strain>
    </source>
</reference>
<accession>A0A139LA37</accession>
<reference evidence="12" key="2">
    <citation type="journal article" date="2018" name="J. Anim. Genet.">
        <title>Acquired interbacterial defense systems protect against interspecies antagonism in the human gut microbiome.</title>
        <authorList>
            <person name="Ross B.D."/>
            <person name="Verster A.J."/>
            <person name="Radey M.C."/>
            <person name="Schmidtke D.T."/>
            <person name="Pope C.E."/>
            <person name="Hoffman L.R."/>
            <person name="Hajjar A."/>
            <person name="Peterson S.B."/>
            <person name="Borenstein E."/>
            <person name="Mougous J."/>
        </authorList>
    </citation>
    <scope>NUCLEOTIDE SEQUENCE [LARGE SCALE GENOMIC DNA]</scope>
    <source>
        <strain evidence="12">3725 D1 iv</strain>
    </source>
</reference>
<dbReference type="EMBL" id="VWLE01000511">
    <property type="protein sequence ID" value="KAA3939652.1"/>
    <property type="molecule type" value="Genomic_DNA"/>
</dbReference>
<dbReference type="Proteomes" id="UP000478493">
    <property type="component" value="Unassembled WGS sequence"/>
</dbReference>
<dbReference type="Proteomes" id="UP000435985">
    <property type="component" value="Unassembled WGS sequence"/>
</dbReference>
<evidence type="ECO:0000313" key="13">
    <source>
        <dbReference type="Proteomes" id="UP000323717"/>
    </source>
</evidence>
<reference evidence="13 14" key="5">
    <citation type="journal article" date="2019" name="Nat. Med.">
        <title>A library of human gut bacterial isolates paired with longitudinal multiomics data enables mechanistic microbiome research.</title>
        <authorList>
            <person name="Poyet M."/>
            <person name="Groussin M."/>
            <person name="Gibbons S.M."/>
            <person name="Avila-Pacheco J."/>
            <person name="Jiang X."/>
            <person name="Kearney S.M."/>
            <person name="Perrotta A.R."/>
            <person name="Berdy B."/>
            <person name="Zhao S."/>
            <person name="Lieberman T.D."/>
            <person name="Swanson P.K."/>
            <person name="Smith M."/>
            <person name="Roesemann S."/>
            <person name="Alexander J.E."/>
            <person name="Rich S.A."/>
            <person name="Livny J."/>
            <person name="Vlamakis H."/>
            <person name="Clish C."/>
            <person name="Bullock K."/>
            <person name="Deik A."/>
            <person name="Scott J."/>
            <person name="Pierce K.A."/>
            <person name="Xavier R.J."/>
            <person name="Alm E.J."/>
        </authorList>
    </citation>
    <scope>NUCLEOTIDE SEQUENCE [LARGE SCALE GENOMIC DNA]</scope>
    <source>
        <strain evidence="6 15">BIOML-A14</strain>
        <strain evidence="3 14">BIOML-A160</strain>
        <strain evidence="4 13">BIOML-A163</strain>
        <strain evidence="5 16">BIOML-A41</strain>
    </source>
</reference>
<reference evidence="7" key="3">
    <citation type="journal article" date="2018" name="Nature">
        <title>Human gut bacteria contain acquired interbacterial defence systems.</title>
        <authorList>
            <person name="Ross B.D."/>
            <person name="Verster A.J."/>
            <person name="Radey M.C."/>
            <person name="Schmidtke D.T."/>
            <person name="Pope C.E."/>
            <person name="Hoffman L.R."/>
            <person name="Hajjar A."/>
            <person name="Peterson S.B."/>
            <person name="Borenstein E."/>
            <person name="Mougous J."/>
        </authorList>
    </citation>
    <scope>NUCLEOTIDE SEQUENCE</scope>
    <source>
        <strain evidence="7">3725 D1 iv</strain>
    </source>
</reference>
<evidence type="ECO:0000313" key="16">
    <source>
        <dbReference type="Proteomes" id="UP000478493"/>
    </source>
</evidence>
<evidence type="ECO:0000313" key="15">
    <source>
        <dbReference type="Proteomes" id="UP000435985"/>
    </source>
</evidence>
<dbReference type="Proteomes" id="UP000181870">
    <property type="component" value="Unassembled WGS sequence"/>
</dbReference>
<dbReference type="Proteomes" id="UP000318823">
    <property type="component" value="Chromosome"/>
</dbReference>
<evidence type="ECO:0000313" key="6">
    <source>
        <dbReference type="EMBL" id="KAA4664338.1"/>
    </source>
</evidence>
<dbReference type="STRING" id="28116.Bovatus_03192"/>
<evidence type="ECO:0000313" key="11">
    <source>
        <dbReference type="Proteomes" id="UP000283329"/>
    </source>
</evidence>
<protein>
    <submittedName>
        <fullName evidence="5">DUF1735 domain-containing protein</fullName>
    </submittedName>
</protein>
<dbReference type="EMBL" id="VWLB01000004">
    <property type="protein sequence ID" value="KAA3930671.1"/>
    <property type="molecule type" value="Genomic_DNA"/>
</dbReference>
<evidence type="ECO:0000313" key="10">
    <source>
        <dbReference type="Proteomes" id="UP000181870"/>
    </source>
</evidence>
<dbReference type="SMR" id="A0A139LA37"/>
<sequence>MKRLNILWIGLISVLMTACYDDYEKDYDKSSVYFASQKPLRTLVADTDMSIKVGVAIGGKREVHTDDWATFEIDPSLLDGTGLTLMPENYYQLANPNKMTISNPNLAIADVKVTFSDAFYEDNAALNKHYAIPFRLVDHNQDEISTDVNGNLKDYSIVVVKFVSQYHGTYFVKGKVTNLSTQQVTEYSNKDLSQNMTRDFVSLGRNKVRRPGFGNTLENNESVNLTVNPDGSVNIEAGGSVAITDASATLDPAAESLEFVGKQPKFTLSYKYTKGGVTYQVDEELIRRQNPEADLRFQEW</sequence>
<evidence type="ECO:0000313" key="14">
    <source>
        <dbReference type="Proteomes" id="UP000365824"/>
    </source>
</evidence>
<dbReference type="EMBL" id="VWFO01000011">
    <property type="protein sequence ID" value="KAA4664338.1"/>
    <property type="molecule type" value="Genomic_DNA"/>
</dbReference>
<evidence type="ECO:0000313" key="7">
    <source>
        <dbReference type="EMBL" id="QDM10558.1"/>
    </source>
</evidence>
<evidence type="ECO:0000313" key="12">
    <source>
        <dbReference type="Proteomes" id="UP000318823"/>
    </source>
</evidence>
<dbReference type="PROSITE" id="PS51257">
    <property type="entry name" value="PROKAR_LIPOPROTEIN"/>
    <property type="match status" value="1"/>
</dbReference>
<dbReference type="Proteomes" id="UP000323717">
    <property type="component" value="Unassembled WGS sequence"/>
</dbReference>
<evidence type="ECO:0000259" key="2">
    <source>
        <dbReference type="Pfam" id="PF14274"/>
    </source>
</evidence>
<dbReference type="InterPro" id="IPR013728">
    <property type="entry name" value="BT_3987-like_N"/>
</dbReference>
<feature type="domain" description="BT-3044-like C-terminal" evidence="2">
    <location>
        <begin position="157"/>
        <end position="285"/>
    </location>
</feature>
<dbReference type="Proteomes" id="UP000365824">
    <property type="component" value="Unassembled WGS sequence"/>
</dbReference>
<dbReference type="EMBL" id="QRJR01000005">
    <property type="protein sequence ID" value="RHH48548.1"/>
    <property type="molecule type" value="Genomic_DNA"/>
</dbReference>
<evidence type="ECO:0000313" key="8">
    <source>
        <dbReference type="EMBL" id="RHH48548.1"/>
    </source>
</evidence>